<dbReference type="Gene3D" id="2.30.170.40">
    <property type="entry name" value="Ribosomal protein L28/L24"/>
    <property type="match status" value="1"/>
</dbReference>
<gene>
    <name evidence="6" type="ORF">CLIB1423_04S00386</name>
</gene>
<reference evidence="6" key="1">
    <citation type="submission" date="2022-03" db="EMBL/GenBank/DDBJ databases">
        <authorList>
            <person name="Legras J.-L."/>
            <person name="Devillers H."/>
            <person name="Grondin C."/>
        </authorList>
    </citation>
    <scope>NUCLEOTIDE SEQUENCE</scope>
    <source>
        <strain evidence="6">CLIB 1423</strain>
    </source>
</reference>
<dbReference type="SUPFAM" id="SSF143800">
    <property type="entry name" value="L28p-like"/>
    <property type="match status" value="1"/>
</dbReference>
<dbReference type="EMBL" id="CAKXYY010000004">
    <property type="protein sequence ID" value="CAH2351543.1"/>
    <property type="molecule type" value="Genomic_DNA"/>
</dbReference>
<comment type="caution">
    <text evidence="6">The sequence shown here is derived from an EMBL/GenBank/DDBJ whole genome shotgun (WGS) entry which is preliminary data.</text>
</comment>
<dbReference type="GO" id="GO:0003735">
    <property type="term" value="F:structural constituent of ribosome"/>
    <property type="evidence" value="ECO:0007669"/>
    <property type="project" value="InterPro"/>
</dbReference>
<evidence type="ECO:0000256" key="3">
    <source>
        <dbReference type="ARBA" id="ARBA00023274"/>
    </source>
</evidence>
<dbReference type="GO" id="GO:0005762">
    <property type="term" value="C:mitochondrial large ribosomal subunit"/>
    <property type="evidence" value="ECO:0007669"/>
    <property type="project" value="TreeGrafter"/>
</dbReference>
<dbReference type="Proteomes" id="UP000837801">
    <property type="component" value="Unassembled WGS sequence"/>
</dbReference>
<dbReference type="InterPro" id="IPR034704">
    <property type="entry name" value="Ribosomal_bL28/bL31-like_sf"/>
</dbReference>
<accession>A0A9P0VX49</accession>
<keyword evidence="3" id="KW-0687">Ribonucleoprotein</keyword>
<evidence type="ECO:0000256" key="1">
    <source>
        <dbReference type="ARBA" id="ARBA00008760"/>
    </source>
</evidence>
<dbReference type="PANTHER" id="PTHR13528">
    <property type="entry name" value="39S RIBOSOMAL PROTEIN L28, MITOCHONDRIAL"/>
    <property type="match status" value="1"/>
</dbReference>
<keyword evidence="2 6" id="KW-0689">Ribosomal protein</keyword>
<organism evidence="6 7">
    <name type="scientific">[Candida] railenensis</name>
    <dbReference type="NCBI Taxonomy" id="45579"/>
    <lineage>
        <taxon>Eukaryota</taxon>
        <taxon>Fungi</taxon>
        <taxon>Dikarya</taxon>
        <taxon>Ascomycota</taxon>
        <taxon>Saccharomycotina</taxon>
        <taxon>Pichiomycetes</taxon>
        <taxon>Debaryomycetaceae</taxon>
        <taxon>Kurtzmaniella</taxon>
    </lineage>
</organism>
<evidence type="ECO:0000313" key="7">
    <source>
        <dbReference type="Proteomes" id="UP000837801"/>
    </source>
</evidence>
<dbReference type="AlphaFoldDB" id="A0A9P0VX49"/>
<keyword evidence="7" id="KW-1185">Reference proteome</keyword>
<dbReference type="OrthoDB" id="361870at2759"/>
<evidence type="ECO:0000256" key="2">
    <source>
        <dbReference type="ARBA" id="ARBA00022980"/>
    </source>
</evidence>
<dbReference type="InterPro" id="IPR026569">
    <property type="entry name" value="Ribosomal_bL28"/>
</dbReference>
<evidence type="ECO:0000256" key="4">
    <source>
        <dbReference type="ARBA" id="ARBA00035269"/>
    </source>
</evidence>
<dbReference type="InterPro" id="IPR037147">
    <property type="entry name" value="Ribosomal_bL28_sf"/>
</dbReference>
<name>A0A9P0VX49_9ASCO</name>
<comment type="function">
    <text evidence="5">Component of the mitochondrial ribosome (mitoribosome), a dedicated translation machinery responsible for the synthesis of mitochondrial genome-encoded proteins, including at least some of the essential transmembrane subunits of the mitochondrial respiratory chain. The mitoribosomes are attached to the mitochondrial inner membrane and translation products are cotranslationally integrated into the membrane.</text>
</comment>
<dbReference type="Pfam" id="PF00830">
    <property type="entry name" value="Ribosomal_L28"/>
    <property type="match status" value="1"/>
</dbReference>
<dbReference type="FunFam" id="2.30.170.40:FF:000003">
    <property type="entry name" value="54S ribosomal protein L24"/>
    <property type="match status" value="1"/>
</dbReference>
<comment type="similarity">
    <text evidence="1">Belongs to the bacterial ribosomal protein bL28 family.</text>
</comment>
<protein>
    <recommendedName>
        <fullName evidence="4">Large ribosomal subunit protein bL28m</fullName>
    </recommendedName>
</protein>
<evidence type="ECO:0000256" key="5">
    <source>
        <dbReference type="ARBA" id="ARBA00037226"/>
    </source>
</evidence>
<evidence type="ECO:0000313" key="6">
    <source>
        <dbReference type="EMBL" id="CAH2351543.1"/>
    </source>
</evidence>
<dbReference type="PANTHER" id="PTHR13528:SF2">
    <property type="entry name" value="LARGE RIBOSOMAL SUBUNIT PROTEIN BL28M"/>
    <property type="match status" value="1"/>
</dbReference>
<sequence>MSFLKSIWSIQTRSFSQTPSVSHKTSKSFHRLSKYVRKVNDTQHHAGEEIKGIGKIPSQQAELPVYQYEARFFKRQNRGLYGGLQRRSGHTCSEAENKNKRTYLPNIVNKRLWSEALNTAIKLRVSTKVLKTITKDGGLDEYLTKDTSTRIKTLGLKGWELKYKVLKAREFAQLPNYNGLKVYYIHPDGKEFIVEKEELVEALYPFVHRDSFEGVNKDKFVKESSVLTFEELVNQLEAYNFDFTNVTVQEHQRVASEREEVA</sequence>
<proteinExistence type="inferred from homology"/>